<dbReference type="CDD" id="cd04301">
    <property type="entry name" value="NAT_SF"/>
    <property type="match status" value="1"/>
</dbReference>
<feature type="domain" description="N-acetyltransferase" evidence="3">
    <location>
        <begin position="1"/>
        <end position="130"/>
    </location>
</feature>
<dbReference type="EMBL" id="LAZR01000030">
    <property type="protein sequence ID" value="KKO02599.1"/>
    <property type="molecule type" value="Genomic_DNA"/>
</dbReference>
<reference evidence="4" key="1">
    <citation type="journal article" date="2015" name="Nature">
        <title>Complex archaea that bridge the gap between prokaryotes and eukaryotes.</title>
        <authorList>
            <person name="Spang A."/>
            <person name="Saw J.H."/>
            <person name="Jorgensen S.L."/>
            <person name="Zaremba-Niedzwiedzka K."/>
            <person name="Martijn J."/>
            <person name="Lind A.E."/>
            <person name="van Eijk R."/>
            <person name="Schleper C."/>
            <person name="Guy L."/>
            <person name="Ettema T.J."/>
        </authorList>
    </citation>
    <scope>NUCLEOTIDE SEQUENCE</scope>
</reference>
<keyword evidence="2" id="KW-0012">Acyltransferase</keyword>
<dbReference type="InterPro" id="IPR000182">
    <property type="entry name" value="GNAT_dom"/>
</dbReference>
<dbReference type="InterPro" id="IPR050680">
    <property type="entry name" value="YpeA/RimI_acetyltransf"/>
</dbReference>
<evidence type="ECO:0000259" key="3">
    <source>
        <dbReference type="PROSITE" id="PS51186"/>
    </source>
</evidence>
<dbReference type="AlphaFoldDB" id="A0A0F9YDP0"/>
<protein>
    <recommendedName>
        <fullName evidence="3">N-acetyltransferase domain-containing protein</fullName>
    </recommendedName>
</protein>
<dbReference type="PROSITE" id="PS51186">
    <property type="entry name" value="GNAT"/>
    <property type="match status" value="1"/>
</dbReference>
<dbReference type="InterPro" id="IPR016181">
    <property type="entry name" value="Acyl_CoA_acyltransferase"/>
</dbReference>
<comment type="caution">
    <text evidence="4">The sequence shown here is derived from an EMBL/GenBank/DDBJ whole genome shotgun (WGS) entry which is preliminary data.</text>
</comment>
<accession>A0A0F9YDP0</accession>
<evidence type="ECO:0000313" key="4">
    <source>
        <dbReference type="EMBL" id="KKO02599.1"/>
    </source>
</evidence>
<evidence type="ECO:0000256" key="2">
    <source>
        <dbReference type="ARBA" id="ARBA00023315"/>
    </source>
</evidence>
<dbReference type="Pfam" id="PF00583">
    <property type="entry name" value="Acetyltransf_1"/>
    <property type="match status" value="1"/>
</dbReference>
<evidence type="ECO:0000256" key="1">
    <source>
        <dbReference type="ARBA" id="ARBA00022679"/>
    </source>
</evidence>
<gene>
    <name evidence="4" type="ORF">LCGC14_0105550</name>
</gene>
<organism evidence="4">
    <name type="scientific">marine sediment metagenome</name>
    <dbReference type="NCBI Taxonomy" id="412755"/>
    <lineage>
        <taxon>unclassified sequences</taxon>
        <taxon>metagenomes</taxon>
        <taxon>ecological metagenomes</taxon>
    </lineage>
</organism>
<dbReference type="SUPFAM" id="SSF55729">
    <property type="entry name" value="Acyl-CoA N-acyltransferases (Nat)"/>
    <property type="match status" value="1"/>
</dbReference>
<dbReference type="PANTHER" id="PTHR43420">
    <property type="entry name" value="ACETYLTRANSFERASE"/>
    <property type="match status" value="1"/>
</dbReference>
<dbReference type="GO" id="GO:0016747">
    <property type="term" value="F:acyltransferase activity, transferring groups other than amino-acyl groups"/>
    <property type="evidence" value="ECO:0007669"/>
    <property type="project" value="InterPro"/>
</dbReference>
<name>A0A0F9YDP0_9ZZZZ</name>
<sequence length="138" mass="15199">MTPQTMAQIHAAAFIHDRSWGAQEFADLLSSPFVDHLAEPHGFALTRLIAGEAELLTLAVDPAAQRQGIGRRLLQRWLERLEGRAETAFLEVAADNAAAIALYMAAGFSQTATRREYYLRKDTPAVDALILSRCFTQG</sequence>
<dbReference type="Gene3D" id="3.40.630.30">
    <property type="match status" value="1"/>
</dbReference>
<proteinExistence type="predicted"/>
<keyword evidence="1" id="KW-0808">Transferase</keyword>